<name>A0A2P2QPN0_RHIMU</name>
<dbReference type="AlphaFoldDB" id="A0A2P2QPN0"/>
<protein>
    <submittedName>
        <fullName evidence="2">Uncharacterized protein</fullName>
    </submittedName>
</protein>
<dbReference type="EMBL" id="GGEC01088502">
    <property type="protein sequence ID" value="MBX68986.1"/>
    <property type="molecule type" value="Transcribed_RNA"/>
</dbReference>
<feature type="signal peptide" evidence="1">
    <location>
        <begin position="1"/>
        <end position="20"/>
    </location>
</feature>
<accession>A0A2P2QPN0</accession>
<evidence type="ECO:0000256" key="1">
    <source>
        <dbReference type="SAM" id="SignalP"/>
    </source>
</evidence>
<keyword evidence="1" id="KW-0732">Signal</keyword>
<sequence length="43" mass="4983">MSAAPFLAMLLSCCSRTGECIFLWFLCRKIRVLLLEFSELKNK</sequence>
<feature type="chain" id="PRO_5015157172" evidence="1">
    <location>
        <begin position="21"/>
        <end position="43"/>
    </location>
</feature>
<organism evidence="2">
    <name type="scientific">Rhizophora mucronata</name>
    <name type="common">Asiatic mangrove</name>
    <dbReference type="NCBI Taxonomy" id="61149"/>
    <lineage>
        <taxon>Eukaryota</taxon>
        <taxon>Viridiplantae</taxon>
        <taxon>Streptophyta</taxon>
        <taxon>Embryophyta</taxon>
        <taxon>Tracheophyta</taxon>
        <taxon>Spermatophyta</taxon>
        <taxon>Magnoliopsida</taxon>
        <taxon>eudicotyledons</taxon>
        <taxon>Gunneridae</taxon>
        <taxon>Pentapetalae</taxon>
        <taxon>rosids</taxon>
        <taxon>fabids</taxon>
        <taxon>Malpighiales</taxon>
        <taxon>Rhizophoraceae</taxon>
        <taxon>Rhizophora</taxon>
    </lineage>
</organism>
<proteinExistence type="predicted"/>
<reference evidence="2" key="1">
    <citation type="submission" date="2018-02" db="EMBL/GenBank/DDBJ databases">
        <title>Rhizophora mucronata_Transcriptome.</title>
        <authorList>
            <person name="Meera S.P."/>
            <person name="Sreeshan A."/>
            <person name="Augustine A."/>
        </authorList>
    </citation>
    <scope>NUCLEOTIDE SEQUENCE</scope>
    <source>
        <tissue evidence="2">Leaf</tissue>
    </source>
</reference>
<evidence type="ECO:0000313" key="2">
    <source>
        <dbReference type="EMBL" id="MBX68986.1"/>
    </source>
</evidence>